<evidence type="ECO:0000256" key="1">
    <source>
        <dbReference type="ARBA" id="ARBA00023157"/>
    </source>
</evidence>
<reference evidence="6" key="1">
    <citation type="submission" date="2021-01" db="EMBL/GenBank/DDBJ databases">
        <authorList>
            <person name="Corre E."/>
            <person name="Pelletier E."/>
            <person name="Niang G."/>
            <person name="Scheremetjew M."/>
            <person name="Finn R."/>
            <person name="Kale V."/>
            <person name="Holt S."/>
            <person name="Cochrane G."/>
            <person name="Meng A."/>
            <person name="Brown T."/>
            <person name="Cohen L."/>
        </authorList>
    </citation>
    <scope>NUCLEOTIDE SEQUENCE</scope>
    <source>
        <strain evidence="6">CCMP1452</strain>
    </source>
</reference>
<feature type="active site" description="Nucleophile" evidence="3">
    <location>
        <position position="35"/>
    </location>
</feature>
<feature type="site" description="Deprotonates C-terminal active site Cys" evidence="3">
    <location>
        <position position="26"/>
    </location>
</feature>
<dbReference type="Pfam" id="PF00085">
    <property type="entry name" value="Thioredoxin"/>
    <property type="match status" value="1"/>
</dbReference>
<dbReference type="InterPro" id="IPR005746">
    <property type="entry name" value="Thioredoxin"/>
</dbReference>
<evidence type="ECO:0000259" key="5">
    <source>
        <dbReference type="PROSITE" id="PS51352"/>
    </source>
</evidence>
<sequence>MVKYIETDAEFQELMEQSSSKLVVIDFTATWCGPCQMIAPVFEKMSDEFTDVIFIKVDVDKADTIAQKCGIKAMPTFQYYKDGKKVDEICGADAAKIKSKVLEHK</sequence>
<feature type="domain" description="Thioredoxin" evidence="5">
    <location>
        <begin position="1"/>
        <end position="105"/>
    </location>
</feature>
<protein>
    <recommendedName>
        <fullName evidence="2">Thioredoxin</fullName>
    </recommendedName>
</protein>
<dbReference type="InterPro" id="IPR013766">
    <property type="entry name" value="Thioredoxin_domain"/>
</dbReference>
<gene>
    <name evidence="6" type="ORF">EANT1437_LOCUS13841</name>
</gene>
<dbReference type="InterPro" id="IPR036249">
    <property type="entry name" value="Thioredoxin-like_sf"/>
</dbReference>
<dbReference type="InterPro" id="IPR017937">
    <property type="entry name" value="Thioredoxin_CS"/>
</dbReference>
<evidence type="ECO:0000256" key="2">
    <source>
        <dbReference type="PIRNR" id="PIRNR000077"/>
    </source>
</evidence>
<accession>A0A7S2WLZ4</accession>
<proteinExistence type="inferred from homology"/>
<evidence type="ECO:0000256" key="3">
    <source>
        <dbReference type="PIRSR" id="PIRSR000077-1"/>
    </source>
</evidence>
<dbReference type="PANTHER" id="PTHR46115">
    <property type="entry name" value="THIOREDOXIN-LIKE PROTEIN 1"/>
    <property type="match status" value="1"/>
</dbReference>
<comment type="similarity">
    <text evidence="2">Belongs to the thioredoxin family.</text>
</comment>
<dbReference type="SUPFAM" id="SSF52833">
    <property type="entry name" value="Thioredoxin-like"/>
    <property type="match status" value="1"/>
</dbReference>
<keyword evidence="4" id="KW-0676">Redox-active center</keyword>
<evidence type="ECO:0000256" key="4">
    <source>
        <dbReference type="PIRSR" id="PIRSR000077-4"/>
    </source>
</evidence>
<feature type="site" description="Contributes to redox potential value" evidence="3">
    <location>
        <position position="34"/>
    </location>
</feature>
<dbReference type="PROSITE" id="PS00194">
    <property type="entry name" value="THIOREDOXIN_1"/>
    <property type="match status" value="1"/>
</dbReference>
<dbReference type="PRINTS" id="PR00421">
    <property type="entry name" value="THIOREDOXIN"/>
</dbReference>
<organism evidence="6">
    <name type="scientific">Eucampia antarctica</name>
    <dbReference type="NCBI Taxonomy" id="49252"/>
    <lineage>
        <taxon>Eukaryota</taxon>
        <taxon>Sar</taxon>
        <taxon>Stramenopiles</taxon>
        <taxon>Ochrophyta</taxon>
        <taxon>Bacillariophyta</taxon>
        <taxon>Mediophyceae</taxon>
        <taxon>Biddulphiophycidae</taxon>
        <taxon>Hemiaulales</taxon>
        <taxon>Hemiaulaceae</taxon>
        <taxon>Eucampia</taxon>
    </lineage>
</organism>
<dbReference type="Gene3D" id="3.40.30.10">
    <property type="entry name" value="Glutaredoxin"/>
    <property type="match status" value="1"/>
</dbReference>
<dbReference type="EMBL" id="HBHI01027077">
    <property type="protein sequence ID" value="CAD9695809.1"/>
    <property type="molecule type" value="Transcribed_RNA"/>
</dbReference>
<dbReference type="PROSITE" id="PS51352">
    <property type="entry name" value="THIOREDOXIN_2"/>
    <property type="match status" value="1"/>
</dbReference>
<keyword evidence="1 4" id="KW-1015">Disulfide bond</keyword>
<dbReference type="CDD" id="cd02947">
    <property type="entry name" value="TRX_family"/>
    <property type="match status" value="1"/>
</dbReference>
<dbReference type="FunFam" id="3.40.30.10:FF:000245">
    <property type="entry name" value="Thioredoxin"/>
    <property type="match status" value="1"/>
</dbReference>
<feature type="disulfide bond" description="Redox-active" evidence="4">
    <location>
        <begin position="32"/>
        <end position="35"/>
    </location>
</feature>
<dbReference type="AlphaFoldDB" id="A0A7S2WLZ4"/>
<dbReference type="GO" id="GO:0015035">
    <property type="term" value="F:protein-disulfide reductase activity"/>
    <property type="evidence" value="ECO:0007669"/>
    <property type="project" value="InterPro"/>
</dbReference>
<dbReference type="PIRSF" id="PIRSF000077">
    <property type="entry name" value="Thioredoxin"/>
    <property type="match status" value="1"/>
</dbReference>
<feature type="site" description="Contributes to redox potential value" evidence="3">
    <location>
        <position position="33"/>
    </location>
</feature>
<name>A0A7S2WLZ4_9STRA</name>
<feature type="active site" description="Nucleophile" evidence="3">
    <location>
        <position position="32"/>
    </location>
</feature>
<evidence type="ECO:0000313" key="6">
    <source>
        <dbReference type="EMBL" id="CAD9695809.1"/>
    </source>
</evidence>